<protein>
    <submittedName>
        <fullName evidence="8">Competence protein ComEC</fullName>
    </submittedName>
</protein>
<dbReference type="InterPro" id="IPR025405">
    <property type="entry name" value="DUF4131"/>
</dbReference>
<gene>
    <name evidence="8" type="ORF">SAMN05720469_10846</name>
</gene>
<evidence type="ECO:0000256" key="2">
    <source>
        <dbReference type="ARBA" id="ARBA00022475"/>
    </source>
</evidence>
<evidence type="ECO:0000256" key="1">
    <source>
        <dbReference type="ARBA" id="ARBA00004651"/>
    </source>
</evidence>
<dbReference type="PANTHER" id="PTHR30619:SF1">
    <property type="entry name" value="RECOMBINATION PROTEIN 2"/>
    <property type="match status" value="1"/>
</dbReference>
<keyword evidence="4 6" id="KW-1133">Transmembrane helix</keyword>
<feature type="transmembrane region" description="Helical" evidence="6">
    <location>
        <begin position="490"/>
        <end position="508"/>
    </location>
</feature>
<evidence type="ECO:0000256" key="4">
    <source>
        <dbReference type="ARBA" id="ARBA00022989"/>
    </source>
</evidence>
<feature type="transmembrane region" description="Helical" evidence="6">
    <location>
        <begin position="366"/>
        <end position="392"/>
    </location>
</feature>
<evidence type="ECO:0000313" key="9">
    <source>
        <dbReference type="Proteomes" id="UP000184275"/>
    </source>
</evidence>
<feature type="domain" description="Metallo-beta-lactamase" evidence="7">
    <location>
        <begin position="524"/>
        <end position="734"/>
    </location>
</feature>
<feature type="transmembrane region" description="Helical" evidence="6">
    <location>
        <begin position="36"/>
        <end position="52"/>
    </location>
</feature>
<keyword evidence="5 6" id="KW-0472">Membrane</keyword>
<dbReference type="GO" id="GO:0005886">
    <property type="term" value="C:plasma membrane"/>
    <property type="evidence" value="ECO:0007669"/>
    <property type="project" value="UniProtKB-SubCell"/>
</dbReference>
<dbReference type="SMART" id="SM00849">
    <property type="entry name" value="Lactamase_B"/>
    <property type="match status" value="1"/>
</dbReference>
<dbReference type="InterPro" id="IPR052159">
    <property type="entry name" value="Competence_DNA_uptake"/>
</dbReference>
<reference evidence="9" key="1">
    <citation type="submission" date="2016-11" db="EMBL/GenBank/DDBJ databases">
        <authorList>
            <person name="Varghese N."/>
            <person name="Submissions S."/>
        </authorList>
    </citation>
    <scope>NUCLEOTIDE SEQUENCE [LARGE SCALE GENOMIC DNA]</scope>
    <source>
        <strain evidence="9">UWOS</strain>
    </source>
</reference>
<dbReference type="PANTHER" id="PTHR30619">
    <property type="entry name" value="DNA INTERNALIZATION/COMPETENCE PROTEIN COMEC/REC2"/>
    <property type="match status" value="1"/>
</dbReference>
<dbReference type="Pfam" id="PF03772">
    <property type="entry name" value="Competence"/>
    <property type="match status" value="1"/>
</dbReference>
<evidence type="ECO:0000256" key="6">
    <source>
        <dbReference type="SAM" id="Phobius"/>
    </source>
</evidence>
<keyword evidence="2" id="KW-1003">Cell membrane</keyword>
<dbReference type="EMBL" id="FRAW01000008">
    <property type="protein sequence ID" value="SHK51010.1"/>
    <property type="molecule type" value="Genomic_DNA"/>
</dbReference>
<dbReference type="NCBIfam" id="TIGR00361">
    <property type="entry name" value="ComEC_Rec2"/>
    <property type="match status" value="1"/>
</dbReference>
<dbReference type="AlphaFoldDB" id="A0A1M6T258"/>
<sequence>MRFKEWERFLQPLSNRSALAAFFCSVLFLASAKYPIYGIAFVPVLLLSLYAFPRFPRRASLAVLLFFALRMGTSSWIFAHPSEENPFKTPTENLGFVESVMDREEGVAVIIRSESGRFRLSKKQPPFPSPGDSIRFQAKWFPVEPPTVPGGFDSPKWLRGQGLSGFGKLESFSVLSHRFVFEKFFSGFRHFLKNYFSRYLPAAESGLLIGLLAGDRSQIPDALQNGFKRAGIVHVLAISGFHVVLLSEMILLLLKATRMPHRIARICAILFMLLYAPAAGGSLAVFRAVFMFSVVQIGLLFERKADSLNALGVALVLLCAFNPEVIWNVGFQLSASATAGIIAYGKRNPLILQSEVLRKNKIWICFENYVLSAVWITWVATAFTAPFLIWSFHSLSPISIVGNICVVPLVSLGMQAGLFALLLPIPATASLFCEAAGFLFRLSAFLVAQISSFSIASVTAGPLPVWVLLILGTILLSLGSSKNNSCARRIILLGILIFGCYFTYQAFLPKARPEWSVAVLDVGQGDCIVVKSPSGNVYLVDAGVNTGKRNVAKDKIIPYLQEEGIWMLKGILITHPDLDHFSGASVLLQEFPVENLWIQECSRFADKPEWKNVLATAQKLGVVIQDLKRGMIFRETFYTSPQKRETWNMRVIHPDPFYCGETNSQSISMRIEGIGGSMLLTGDLTKEGEQTILQTDIPLKSDVLKLGHHGSKTSSSVAFLEAVNPDIAIASNGRKNRFRHPHKEVVNRLDSLKIPLLNTSEKGSVFVRFNANGYQVQTSL</sequence>
<accession>A0A1M6T258</accession>
<comment type="subcellular location">
    <subcellularLocation>
        <location evidence="1">Cell membrane</location>
        <topology evidence="1">Multi-pass membrane protein</topology>
    </subcellularLocation>
</comment>
<feature type="transmembrane region" description="Helical" evidence="6">
    <location>
        <begin position="232"/>
        <end position="254"/>
    </location>
</feature>
<dbReference type="RefSeq" id="WP_073303380.1">
    <property type="nucleotide sequence ID" value="NZ_FRAW01000008.1"/>
</dbReference>
<dbReference type="Pfam" id="PF00753">
    <property type="entry name" value="Lactamase_B"/>
    <property type="match status" value="1"/>
</dbReference>
<keyword evidence="9" id="KW-1185">Reference proteome</keyword>
<dbReference type="Pfam" id="PF13567">
    <property type="entry name" value="DUF4131"/>
    <property type="match status" value="1"/>
</dbReference>
<name>A0A1M6T258_9BACT</name>
<dbReference type="Proteomes" id="UP000184275">
    <property type="component" value="Unassembled WGS sequence"/>
</dbReference>
<feature type="transmembrane region" description="Helical" evidence="6">
    <location>
        <begin position="59"/>
        <end position="79"/>
    </location>
</feature>
<feature type="transmembrane region" description="Helical" evidence="6">
    <location>
        <begin position="461"/>
        <end position="478"/>
    </location>
</feature>
<dbReference type="InterPro" id="IPR001279">
    <property type="entry name" value="Metallo-B-lactamas"/>
</dbReference>
<evidence type="ECO:0000256" key="3">
    <source>
        <dbReference type="ARBA" id="ARBA00022692"/>
    </source>
</evidence>
<evidence type="ECO:0000259" key="7">
    <source>
        <dbReference type="SMART" id="SM00849"/>
    </source>
</evidence>
<feature type="transmembrane region" description="Helical" evidence="6">
    <location>
        <begin position="12"/>
        <end position="30"/>
    </location>
</feature>
<dbReference type="NCBIfam" id="TIGR00360">
    <property type="entry name" value="ComEC_N-term"/>
    <property type="match status" value="1"/>
</dbReference>
<dbReference type="InterPro" id="IPR035681">
    <property type="entry name" value="ComA-like_MBL"/>
</dbReference>
<evidence type="ECO:0000313" key="8">
    <source>
        <dbReference type="EMBL" id="SHK51010.1"/>
    </source>
</evidence>
<evidence type="ECO:0000256" key="5">
    <source>
        <dbReference type="ARBA" id="ARBA00023136"/>
    </source>
</evidence>
<dbReference type="CDD" id="cd07731">
    <property type="entry name" value="ComA-like_MBL-fold"/>
    <property type="match status" value="1"/>
</dbReference>
<dbReference type="GO" id="GO:0030420">
    <property type="term" value="P:establishment of competence for transformation"/>
    <property type="evidence" value="ECO:0007669"/>
    <property type="project" value="InterPro"/>
</dbReference>
<dbReference type="InterPro" id="IPR004477">
    <property type="entry name" value="ComEC_N"/>
</dbReference>
<dbReference type="InterPro" id="IPR004797">
    <property type="entry name" value="Competence_ComEC/Rec2"/>
</dbReference>
<organism evidence="8 9">
    <name type="scientific">Fibrobacter intestinalis</name>
    <dbReference type="NCBI Taxonomy" id="28122"/>
    <lineage>
        <taxon>Bacteria</taxon>
        <taxon>Pseudomonadati</taxon>
        <taxon>Fibrobacterota</taxon>
        <taxon>Fibrobacteria</taxon>
        <taxon>Fibrobacterales</taxon>
        <taxon>Fibrobacteraceae</taxon>
        <taxon>Fibrobacter</taxon>
    </lineage>
</organism>
<dbReference type="Gene3D" id="3.60.15.10">
    <property type="entry name" value="Ribonuclease Z/Hydroxyacylglutathione hydrolase-like"/>
    <property type="match status" value="1"/>
</dbReference>
<feature type="transmembrane region" description="Helical" evidence="6">
    <location>
        <begin position="266"/>
        <end position="290"/>
    </location>
</feature>
<dbReference type="SUPFAM" id="SSF56281">
    <property type="entry name" value="Metallo-hydrolase/oxidoreductase"/>
    <property type="match status" value="1"/>
</dbReference>
<keyword evidence="3 6" id="KW-0812">Transmembrane</keyword>
<dbReference type="InterPro" id="IPR036866">
    <property type="entry name" value="RibonucZ/Hydroxyglut_hydro"/>
</dbReference>
<proteinExistence type="predicted"/>
<feature type="transmembrane region" description="Helical" evidence="6">
    <location>
        <begin position="398"/>
        <end position="423"/>
    </location>
</feature>